<protein>
    <submittedName>
        <fullName evidence="7">Na+/H+ antiporter subunit E</fullName>
    </submittedName>
</protein>
<reference evidence="7" key="1">
    <citation type="submission" date="2020-04" db="EMBL/GenBank/DDBJ databases">
        <title>Deep metagenomics examines the oral microbiome during advanced dental caries in children, revealing novel taxa and co-occurrences with host molecules.</title>
        <authorList>
            <person name="Baker J.L."/>
            <person name="Morton J.T."/>
            <person name="Dinis M."/>
            <person name="Alvarez R."/>
            <person name="Tran N.C."/>
            <person name="Knight R."/>
            <person name="Edlund A."/>
        </authorList>
    </citation>
    <scope>NUCLEOTIDE SEQUENCE</scope>
    <source>
        <strain evidence="7">JCVI_32_bin.24</strain>
    </source>
</reference>
<keyword evidence="4" id="KW-0812">Transmembrane</keyword>
<proteinExistence type="inferred from homology"/>
<dbReference type="Pfam" id="PF01899">
    <property type="entry name" value="MNHE"/>
    <property type="match status" value="1"/>
</dbReference>
<evidence type="ECO:0000256" key="1">
    <source>
        <dbReference type="ARBA" id="ARBA00004651"/>
    </source>
</evidence>
<evidence type="ECO:0000256" key="3">
    <source>
        <dbReference type="ARBA" id="ARBA00022475"/>
    </source>
</evidence>
<comment type="similarity">
    <text evidence="2">Belongs to the CPA3 antiporters (TC 2.A.63) subunit E family.</text>
</comment>
<dbReference type="AlphaFoldDB" id="A0A930BY32"/>
<evidence type="ECO:0000313" key="8">
    <source>
        <dbReference type="Proteomes" id="UP000718593"/>
    </source>
</evidence>
<dbReference type="EMBL" id="JABZMI010000353">
    <property type="protein sequence ID" value="MBF1166108.1"/>
    <property type="molecule type" value="Genomic_DNA"/>
</dbReference>
<dbReference type="Proteomes" id="UP000718593">
    <property type="component" value="Unassembled WGS sequence"/>
</dbReference>
<dbReference type="GO" id="GO:0005886">
    <property type="term" value="C:plasma membrane"/>
    <property type="evidence" value="ECO:0007669"/>
    <property type="project" value="UniProtKB-SubCell"/>
</dbReference>
<dbReference type="PANTHER" id="PTHR34584">
    <property type="entry name" value="NA(+)/H(+) ANTIPORTER SUBUNIT E1"/>
    <property type="match status" value="1"/>
</dbReference>
<keyword evidence="3" id="KW-1003">Cell membrane</keyword>
<dbReference type="GO" id="GO:0008324">
    <property type="term" value="F:monoatomic cation transmembrane transporter activity"/>
    <property type="evidence" value="ECO:0007669"/>
    <property type="project" value="InterPro"/>
</dbReference>
<evidence type="ECO:0000256" key="5">
    <source>
        <dbReference type="ARBA" id="ARBA00022989"/>
    </source>
</evidence>
<name>A0A930BY32_9RHOO</name>
<evidence type="ECO:0000256" key="4">
    <source>
        <dbReference type="ARBA" id="ARBA00022692"/>
    </source>
</evidence>
<keyword evidence="5" id="KW-1133">Transmembrane helix</keyword>
<gene>
    <name evidence="7" type="ORF">HXL68_13840</name>
</gene>
<evidence type="ECO:0000256" key="2">
    <source>
        <dbReference type="ARBA" id="ARBA00006228"/>
    </source>
</evidence>
<comment type="subcellular location">
    <subcellularLocation>
        <location evidence="1">Cell membrane</location>
        <topology evidence="1">Multi-pass membrane protein</topology>
    </subcellularLocation>
</comment>
<comment type="caution">
    <text evidence="7">The sequence shown here is derived from an EMBL/GenBank/DDBJ whole genome shotgun (WGS) entry which is preliminary data.</text>
</comment>
<sequence length="156" mass="16659">MIGSIVRRALLFAGLWWVLAEGRHDGWLLGGVAVMAATWASLRVWPAAPMTLRFAGLLGFLRFFIVNSLRSGIQVAGMALRGRAALRPALIELTVTLPAGGERVLLVNTLGLMPGSVGVDLHGTTLRLHVIDERLPVIAEARALETAIAGLFGRST</sequence>
<keyword evidence="6" id="KW-0472">Membrane</keyword>
<evidence type="ECO:0000256" key="6">
    <source>
        <dbReference type="ARBA" id="ARBA00023136"/>
    </source>
</evidence>
<organism evidence="7 8">
    <name type="scientific">Dechloromonas agitata</name>
    <dbReference type="NCBI Taxonomy" id="73030"/>
    <lineage>
        <taxon>Bacteria</taxon>
        <taxon>Pseudomonadati</taxon>
        <taxon>Pseudomonadota</taxon>
        <taxon>Betaproteobacteria</taxon>
        <taxon>Rhodocyclales</taxon>
        <taxon>Azonexaceae</taxon>
        <taxon>Dechloromonas</taxon>
    </lineage>
</organism>
<evidence type="ECO:0000313" key="7">
    <source>
        <dbReference type="EMBL" id="MBF1166108.1"/>
    </source>
</evidence>
<dbReference type="InterPro" id="IPR002758">
    <property type="entry name" value="Cation_antiport_E"/>
</dbReference>
<accession>A0A930BY32</accession>
<dbReference type="PANTHER" id="PTHR34584:SF1">
    <property type="entry name" value="NA(+)_H(+) ANTIPORTER SUBUNIT E1"/>
    <property type="match status" value="1"/>
</dbReference>